<evidence type="ECO:0000256" key="2">
    <source>
        <dbReference type="ARBA" id="ARBA00022692"/>
    </source>
</evidence>
<comment type="similarity">
    <text evidence="5">Belongs to the complex I subunit 2 family.</text>
</comment>
<accession>A0A0L8V5T5</accession>
<dbReference type="PATRIC" id="fig|1409788.3.peg.3558"/>
<keyword evidence="5" id="KW-1278">Translocase</keyword>
<dbReference type="Proteomes" id="UP000036958">
    <property type="component" value="Unassembled WGS sequence"/>
</dbReference>
<evidence type="ECO:0000256" key="3">
    <source>
        <dbReference type="ARBA" id="ARBA00022989"/>
    </source>
</evidence>
<keyword evidence="2 5" id="KW-0812">Transmembrane</keyword>
<gene>
    <name evidence="5" type="primary">nuoN</name>
    <name evidence="8" type="ORF">NC99_34720</name>
</gene>
<feature type="transmembrane region" description="Helical" evidence="5">
    <location>
        <begin position="442"/>
        <end position="466"/>
    </location>
</feature>
<comment type="subcellular location">
    <subcellularLocation>
        <location evidence="5">Cell membrane</location>
        <topology evidence="5">Multi-pass membrane protein</topology>
    </subcellularLocation>
    <subcellularLocation>
        <location evidence="1">Endomembrane system</location>
        <topology evidence="1">Multi-pass membrane protein</topology>
    </subcellularLocation>
    <subcellularLocation>
        <location evidence="6">Membrane</location>
        <topology evidence="6">Multi-pass membrane protein</topology>
    </subcellularLocation>
</comment>
<dbReference type="HAMAP" id="MF_00445">
    <property type="entry name" value="NDH1_NuoN_1"/>
    <property type="match status" value="1"/>
</dbReference>
<protein>
    <recommendedName>
        <fullName evidence="5">NADH-quinone oxidoreductase subunit N</fullName>
        <ecNumber evidence="5">7.1.1.-</ecNumber>
    </recommendedName>
    <alternativeName>
        <fullName evidence="5">NADH dehydrogenase I subunit N</fullName>
    </alternativeName>
    <alternativeName>
        <fullName evidence="5">NDH-1 subunit N</fullName>
    </alternativeName>
</protein>
<comment type="catalytic activity">
    <reaction evidence="5">
        <text>a quinone + NADH + 5 H(+)(in) = a quinol + NAD(+) + 4 H(+)(out)</text>
        <dbReference type="Rhea" id="RHEA:57888"/>
        <dbReference type="ChEBI" id="CHEBI:15378"/>
        <dbReference type="ChEBI" id="CHEBI:24646"/>
        <dbReference type="ChEBI" id="CHEBI:57540"/>
        <dbReference type="ChEBI" id="CHEBI:57945"/>
        <dbReference type="ChEBI" id="CHEBI:132124"/>
    </reaction>
</comment>
<dbReference type="Pfam" id="PF00361">
    <property type="entry name" value="Proton_antipo_M"/>
    <property type="match status" value="1"/>
</dbReference>
<dbReference type="RefSeq" id="WP_053185903.1">
    <property type="nucleotide sequence ID" value="NZ_LGIA01000180.1"/>
</dbReference>
<reference evidence="9" key="1">
    <citation type="submission" date="2015-07" db="EMBL/GenBank/DDBJ databases">
        <title>Genome sequencing of Sunxiuqinia dokdonensis strain SK.</title>
        <authorList>
            <person name="Ahn S."/>
            <person name="Kim B.-C."/>
        </authorList>
    </citation>
    <scope>NUCLEOTIDE SEQUENCE [LARGE SCALE GENOMIC DNA]</scope>
    <source>
        <strain evidence="9">SK</strain>
    </source>
</reference>
<dbReference type="EC" id="7.1.1.-" evidence="5"/>
<feature type="transmembrane region" description="Helical" evidence="5">
    <location>
        <begin position="128"/>
        <end position="147"/>
    </location>
</feature>
<name>A0A0L8V5T5_9BACT</name>
<dbReference type="GO" id="GO:0005886">
    <property type="term" value="C:plasma membrane"/>
    <property type="evidence" value="ECO:0007669"/>
    <property type="project" value="UniProtKB-SubCell"/>
</dbReference>
<dbReference type="InterPro" id="IPR010096">
    <property type="entry name" value="NADH-Q_OxRdtase_suN/2"/>
</dbReference>
<comment type="function">
    <text evidence="5">NDH-1 shuttles electrons from NADH, via FMN and iron-sulfur (Fe-S) centers, to quinones in the respiratory chain. The immediate electron acceptor for the enzyme in this species is believed to be a menaquinone. Couples the redox reaction to proton translocation (for every two electrons transferred, four hydrogen ions are translocated across the cytoplasmic membrane), and thus conserves the redox energy in a proton gradient.</text>
</comment>
<dbReference type="OrthoDB" id="9811718at2"/>
<feature type="transmembrane region" description="Helical" evidence="5">
    <location>
        <begin position="105"/>
        <end position="122"/>
    </location>
</feature>
<keyword evidence="9" id="KW-1185">Reference proteome</keyword>
<dbReference type="AlphaFoldDB" id="A0A0L8V5T5"/>
<feature type="transmembrane region" description="Helical" evidence="5">
    <location>
        <begin position="200"/>
        <end position="221"/>
    </location>
</feature>
<dbReference type="InterPro" id="IPR001750">
    <property type="entry name" value="ND/Mrp_TM"/>
</dbReference>
<keyword evidence="5" id="KW-0813">Transport</keyword>
<comment type="subunit">
    <text evidence="5">NDH-1 is composed of 14 different subunits. Subunits NuoA, H, J, K, L, M, N constitute the membrane sector of the complex.</text>
</comment>
<dbReference type="PANTHER" id="PTHR22773">
    <property type="entry name" value="NADH DEHYDROGENASE"/>
    <property type="match status" value="1"/>
</dbReference>
<feature type="transmembrane region" description="Helical" evidence="5">
    <location>
        <begin position="273"/>
        <end position="291"/>
    </location>
</feature>
<feature type="transmembrane region" description="Helical" evidence="5">
    <location>
        <begin position="241"/>
        <end position="261"/>
    </location>
</feature>
<evidence type="ECO:0000256" key="5">
    <source>
        <dbReference type="HAMAP-Rule" id="MF_00445"/>
    </source>
</evidence>
<keyword evidence="3 5" id="KW-1133">Transmembrane helix</keyword>
<evidence type="ECO:0000313" key="8">
    <source>
        <dbReference type="EMBL" id="KOH43703.1"/>
    </source>
</evidence>
<dbReference type="EMBL" id="LGIA01000180">
    <property type="protein sequence ID" value="KOH43703.1"/>
    <property type="molecule type" value="Genomic_DNA"/>
</dbReference>
<dbReference type="STRING" id="1409788.NC99_34720"/>
<proteinExistence type="inferred from homology"/>
<dbReference type="GO" id="GO:0042773">
    <property type="term" value="P:ATP synthesis coupled electron transport"/>
    <property type="evidence" value="ECO:0007669"/>
    <property type="project" value="InterPro"/>
</dbReference>
<feature type="transmembrane region" description="Helical" evidence="5">
    <location>
        <begin position="393"/>
        <end position="422"/>
    </location>
</feature>
<keyword evidence="5" id="KW-0520">NAD</keyword>
<dbReference type="GO" id="GO:0012505">
    <property type="term" value="C:endomembrane system"/>
    <property type="evidence" value="ECO:0007669"/>
    <property type="project" value="UniProtKB-SubCell"/>
</dbReference>
<feature type="transmembrane region" description="Helical" evidence="5">
    <location>
        <begin position="368"/>
        <end position="387"/>
    </location>
</feature>
<keyword evidence="4 5" id="KW-0472">Membrane</keyword>
<dbReference type="GO" id="GO:0048038">
    <property type="term" value="F:quinone binding"/>
    <property type="evidence" value="ECO:0007669"/>
    <property type="project" value="UniProtKB-KW"/>
</dbReference>
<feature type="transmembrane region" description="Helical" evidence="5">
    <location>
        <begin position="73"/>
        <end position="93"/>
    </location>
</feature>
<feature type="domain" description="NADH:quinone oxidoreductase/Mrp antiporter transmembrane" evidence="7">
    <location>
        <begin position="122"/>
        <end position="418"/>
    </location>
</feature>
<dbReference type="GO" id="GO:0008137">
    <property type="term" value="F:NADH dehydrogenase (ubiquinone) activity"/>
    <property type="evidence" value="ECO:0007669"/>
    <property type="project" value="InterPro"/>
</dbReference>
<evidence type="ECO:0000256" key="4">
    <source>
        <dbReference type="ARBA" id="ARBA00023136"/>
    </source>
</evidence>
<evidence type="ECO:0000256" key="1">
    <source>
        <dbReference type="ARBA" id="ARBA00004127"/>
    </source>
</evidence>
<feature type="transmembrane region" description="Helical" evidence="5">
    <location>
        <begin position="6"/>
        <end position="27"/>
    </location>
</feature>
<sequence length="483" mass="53338">MSERDILRILPMMILAGGTILTMLLVAIKRNHKLTFISTLTVLAFSFISLFRTNNGLPHSIGDLLLIDRFGTYYQAIILLAAFLVSVFSYISIQNFFPEKRKEEYYLLLMIATLGAGMMVISTHFISFFVSLEVLSVSLYGLISYYRERTKPIEAGLKYLIIAAMSSAFLLFGMALVYAISGNMAFHNLADTVTHLNTPSLLMVTAGLGLMIVGIGFKLAVAPFHMWTPDVYEGASSPVSAFIASASKGAMVAVLIRIFVMADLYHFNKIMEVFVAIAVLSMLIGNLLALVQKNVKRILAYSSIAHFGYTLVALVSSREIGPQAATFYVTTYFVTILAAFGLITLISHSDREASHIKDYKGLFWRKPFLSAVFSIVLLSLAGIPLTAGFMGKYFILTAGVGGASWLLVFVLVLSSVIGLYYYLRIIATMMKRKKEKVPLARVFLVFSASGIFVLAVLGVLIVWLGVYPTWLMDLVNSLFITVY</sequence>
<keyword evidence="5" id="KW-0874">Quinone</keyword>
<feature type="transmembrane region" description="Helical" evidence="5">
    <location>
        <begin position="298"/>
        <end position="315"/>
    </location>
</feature>
<comment type="caution">
    <text evidence="8">The sequence shown here is derived from an EMBL/GenBank/DDBJ whole genome shotgun (WGS) entry which is preliminary data.</text>
</comment>
<dbReference type="GO" id="GO:0050136">
    <property type="term" value="F:NADH dehydrogenase (quinone) (non-electrogenic) activity"/>
    <property type="evidence" value="ECO:0007669"/>
    <property type="project" value="UniProtKB-UniRule"/>
</dbReference>
<feature type="transmembrane region" description="Helical" evidence="5">
    <location>
        <begin position="159"/>
        <end position="180"/>
    </location>
</feature>
<evidence type="ECO:0000313" key="9">
    <source>
        <dbReference type="Proteomes" id="UP000036958"/>
    </source>
</evidence>
<feature type="transmembrane region" description="Helical" evidence="5">
    <location>
        <begin position="34"/>
        <end position="53"/>
    </location>
</feature>
<organism evidence="8 9">
    <name type="scientific">Sunxiuqinia dokdonensis</name>
    <dbReference type="NCBI Taxonomy" id="1409788"/>
    <lineage>
        <taxon>Bacteria</taxon>
        <taxon>Pseudomonadati</taxon>
        <taxon>Bacteroidota</taxon>
        <taxon>Bacteroidia</taxon>
        <taxon>Marinilabiliales</taxon>
        <taxon>Prolixibacteraceae</taxon>
        <taxon>Sunxiuqinia</taxon>
    </lineage>
</organism>
<evidence type="ECO:0000259" key="7">
    <source>
        <dbReference type="Pfam" id="PF00361"/>
    </source>
</evidence>
<keyword evidence="5" id="KW-1003">Cell membrane</keyword>
<dbReference type="NCBIfam" id="TIGR01770">
    <property type="entry name" value="NDH_I_N"/>
    <property type="match status" value="1"/>
</dbReference>
<evidence type="ECO:0000256" key="6">
    <source>
        <dbReference type="RuleBase" id="RU000320"/>
    </source>
</evidence>
<feature type="transmembrane region" description="Helical" evidence="5">
    <location>
        <begin position="327"/>
        <end position="347"/>
    </location>
</feature>